<keyword evidence="2" id="KW-0812">Transmembrane</keyword>
<feature type="compositionally biased region" description="Pro residues" evidence="1">
    <location>
        <begin position="261"/>
        <end position="271"/>
    </location>
</feature>
<accession>A0ABP9BGT5</accession>
<feature type="transmembrane region" description="Helical" evidence="2">
    <location>
        <begin position="230"/>
        <end position="249"/>
    </location>
</feature>
<proteinExistence type="predicted"/>
<sequence length="653" mass="68403">MGEGLLTPGDGPAPGHASAHPGPGPPRPGGGRAPRPRSARGTASAVLLPVSLALWLAALRDVDLDAMRDLGLLQVLPGIFWAALGLLTLGFCLALSDRRTHRGLLAAHTLGLIAVLHATPTLLYPTLRYSWAWKHLSVTDARLRNGGEVPDAGKLSVYDEWPGFFDLNGLFLRATGLDSGVGYAAWFPAFTNALLLGPLLLLYRSVTRDPRLVWGAVWIFYSCSWVGQDYFAPQAFAFLMFVTVIALVVRRLPTSAAPAPGAAPGPGPGPPEGGLAPPGTAPKRSPAWPPGLLAAVLVVVAAIAASHPLTPLMLVSALALLALPRRNRRVVLPVLAGAVVATVAWDTTVAWSYISTQLGDLVGAVLEPDANIASGLATLGTAAPGQTLLSWVDRILSAAVFVLAAVGFLTRPWTRRTGLPLLVLAPLLLLAVNAYGGEMIFRAYLFALPAAALLVSAALLPPTPGTGAGPSAAADGGPRAPDAPALRTLAVLPVLLAMLGGLVFGYYGKEAVNRFTPDEVAAARFVTDNAPPGSRIVSLTSDVPGLDRLYDRHERVQLAAQDPEDKQRLVRDPLDGVEGYVYGATPTRPAYIVLSRAQTMNCYLTGTLPASLTPRLEAAMAGAEGFTRVWDTADATVFRYVTPPPDSPGGDGR</sequence>
<feature type="region of interest" description="Disordered" evidence="1">
    <location>
        <begin position="1"/>
        <end position="38"/>
    </location>
</feature>
<feature type="transmembrane region" description="Helical" evidence="2">
    <location>
        <begin position="78"/>
        <end position="96"/>
    </location>
</feature>
<protein>
    <recommendedName>
        <fullName evidence="5">Glycosyltransferase</fullName>
    </recommendedName>
</protein>
<feature type="transmembrane region" description="Helical" evidence="2">
    <location>
        <begin position="103"/>
        <end position="124"/>
    </location>
</feature>
<keyword evidence="2" id="KW-1133">Transmembrane helix</keyword>
<evidence type="ECO:0000256" key="1">
    <source>
        <dbReference type="SAM" id="MobiDB-lite"/>
    </source>
</evidence>
<gene>
    <name evidence="3" type="ORF">GCM10023329_53400</name>
</gene>
<evidence type="ECO:0008006" key="5">
    <source>
        <dbReference type="Google" id="ProtNLM"/>
    </source>
</evidence>
<organism evidence="3 4">
    <name type="scientific">Streptomyces sanyensis</name>
    <dbReference type="NCBI Taxonomy" id="568869"/>
    <lineage>
        <taxon>Bacteria</taxon>
        <taxon>Bacillati</taxon>
        <taxon>Actinomycetota</taxon>
        <taxon>Actinomycetes</taxon>
        <taxon>Kitasatosporales</taxon>
        <taxon>Streptomycetaceae</taxon>
        <taxon>Streptomyces</taxon>
    </lineage>
</organism>
<feature type="transmembrane region" description="Helical" evidence="2">
    <location>
        <begin position="292"/>
        <end position="323"/>
    </location>
</feature>
<feature type="transmembrane region" description="Helical" evidence="2">
    <location>
        <begin position="417"/>
        <end position="435"/>
    </location>
</feature>
<keyword evidence="2" id="KW-0472">Membrane</keyword>
<name>A0ABP9BGT5_9ACTN</name>
<evidence type="ECO:0000313" key="3">
    <source>
        <dbReference type="EMBL" id="GAA4794144.1"/>
    </source>
</evidence>
<feature type="transmembrane region" description="Helical" evidence="2">
    <location>
        <begin position="183"/>
        <end position="203"/>
    </location>
</feature>
<evidence type="ECO:0000256" key="2">
    <source>
        <dbReference type="SAM" id="Phobius"/>
    </source>
</evidence>
<reference evidence="4" key="1">
    <citation type="journal article" date="2019" name="Int. J. Syst. Evol. Microbiol.">
        <title>The Global Catalogue of Microorganisms (GCM) 10K type strain sequencing project: providing services to taxonomists for standard genome sequencing and annotation.</title>
        <authorList>
            <consortium name="The Broad Institute Genomics Platform"/>
            <consortium name="The Broad Institute Genome Sequencing Center for Infectious Disease"/>
            <person name="Wu L."/>
            <person name="Ma J."/>
        </authorList>
    </citation>
    <scope>NUCLEOTIDE SEQUENCE [LARGE SCALE GENOMIC DNA]</scope>
    <source>
        <strain evidence="4">JCM 18324</strain>
    </source>
</reference>
<dbReference type="EMBL" id="BAABJV010000023">
    <property type="protein sequence ID" value="GAA4794144.1"/>
    <property type="molecule type" value="Genomic_DNA"/>
</dbReference>
<feature type="compositionally biased region" description="Low complexity" evidence="1">
    <location>
        <begin position="273"/>
        <end position="282"/>
    </location>
</feature>
<feature type="region of interest" description="Disordered" evidence="1">
    <location>
        <begin position="259"/>
        <end position="283"/>
    </location>
</feature>
<evidence type="ECO:0000313" key="4">
    <source>
        <dbReference type="Proteomes" id="UP001501147"/>
    </source>
</evidence>
<feature type="transmembrane region" description="Helical" evidence="2">
    <location>
        <begin position="441"/>
        <end position="460"/>
    </location>
</feature>
<feature type="transmembrane region" description="Helical" evidence="2">
    <location>
        <begin position="41"/>
        <end position="58"/>
    </location>
</feature>
<comment type="caution">
    <text evidence="3">The sequence shown here is derived from an EMBL/GenBank/DDBJ whole genome shotgun (WGS) entry which is preliminary data.</text>
</comment>
<feature type="transmembrane region" description="Helical" evidence="2">
    <location>
        <begin position="330"/>
        <end position="354"/>
    </location>
</feature>
<feature type="compositionally biased region" description="Low complexity" evidence="1">
    <location>
        <begin position="8"/>
        <end position="21"/>
    </location>
</feature>
<keyword evidence="4" id="KW-1185">Reference proteome</keyword>
<dbReference type="Proteomes" id="UP001501147">
    <property type="component" value="Unassembled WGS sequence"/>
</dbReference>
<feature type="transmembrane region" description="Helical" evidence="2">
    <location>
        <begin position="489"/>
        <end position="507"/>
    </location>
</feature>